<proteinExistence type="predicted"/>
<evidence type="ECO:0000256" key="1">
    <source>
        <dbReference type="SAM" id="MobiDB-lite"/>
    </source>
</evidence>
<reference evidence="3" key="1">
    <citation type="journal article" date="2019" name="Int. J. Syst. Evol. Microbiol.">
        <title>The Global Catalogue of Microorganisms (GCM) 10K type strain sequencing project: providing services to taxonomists for standard genome sequencing and annotation.</title>
        <authorList>
            <consortium name="The Broad Institute Genomics Platform"/>
            <consortium name="The Broad Institute Genome Sequencing Center for Infectious Disease"/>
            <person name="Wu L."/>
            <person name="Ma J."/>
        </authorList>
    </citation>
    <scope>NUCLEOTIDE SEQUENCE [LARGE SCALE GENOMIC DNA]</scope>
    <source>
        <strain evidence="3">JCM 17979</strain>
    </source>
</reference>
<organism evidence="2 3">
    <name type="scientific">Actinomycetospora chlora</name>
    <dbReference type="NCBI Taxonomy" id="663608"/>
    <lineage>
        <taxon>Bacteria</taxon>
        <taxon>Bacillati</taxon>
        <taxon>Actinomycetota</taxon>
        <taxon>Actinomycetes</taxon>
        <taxon>Pseudonocardiales</taxon>
        <taxon>Pseudonocardiaceae</taxon>
        <taxon>Actinomycetospora</taxon>
    </lineage>
</organism>
<feature type="region of interest" description="Disordered" evidence="1">
    <location>
        <begin position="42"/>
        <end position="82"/>
    </location>
</feature>
<dbReference type="Proteomes" id="UP001500928">
    <property type="component" value="Unassembled WGS sequence"/>
</dbReference>
<sequence length="82" mass="9121">MGEDREHDPLTAVLDRLDEIVGLLRRVDTRLEHLERWPARHEPLAGSPEIGPPRWLGSPRSRAGDAVLDAARRDPVGRSGPT</sequence>
<gene>
    <name evidence="2" type="ORF">GCM10023200_27490</name>
</gene>
<evidence type="ECO:0000313" key="3">
    <source>
        <dbReference type="Proteomes" id="UP001500928"/>
    </source>
</evidence>
<keyword evidence="3" id="KW-1185">Reference proteome</keyword>
<protein>
    <submittedName>
        <fullName evidence="2">Uncharacterized protein</fullName>
    </submittedName>
</protein>
<accession>A0ABP9B7X3</accession>
<evidence type="ECO:0000313" key="2">
    <source>
        <dbReference type="EMBL" id="GAA4790880.1"/>
    </source>
</evidence>
<name>A0ABP9B7X3_9PSEU</name>
<dbReference type="EMBL" id="BAABHO010000019">
    <property type="protein sequence ID" value="GAA4790880.1"/>
    <property type="molecule type" value="Genomic_DNA"/>
</dbReference>
<comment type="caution">
    <text evidence="2">The sequence shown here is derived from an EMBL/GenBank/DDBJ whole genome shotgun (WGS) entry which is preliminary data.</text>
</comment>
<dbReference type="RefSeq" id="WP_345415345.1">
    <property type="nucleotide sequence ID" value="NZ_BAABHO010000019.1"/>
</dbReference>